<evidence type="ECO:0000313" key="5">
    <source>
        <dbReference type="EMBL" id="GII80964.1"/>
    </source>
</evidence>
<accession>A0A919R7C8</accession>
<dbReference type="InterPro" id="IPR002347">
    <property type="entry name" value="SDR_fam"/>
</dbReference>
<dbReference type="PRINTS" id="PR00081">
    <property type="entry name" value="GDHRDH"/>
</dbReference>
<dbReference type="PANTHER" id="PTHR44196:SF2">
    <property type="entry name" value="SHORT-CHAIN DEHYDROGENASE-RELATED"/>
    <property type="match status" value="1"/>
</dbReference>
<evidence type="ECO:0000256" key="1">
    <source>
        <dbReference type="ARBA" id="ARBA00006484"/>
    </source>
</evidence>
<evidence type="ECO:0000259" key="4">
    <source>
        <dbReference type="SMART" id="SM00822"/>
    </source>
</evidence>
<evidence type="ECO:0000313" key="6">
    <source>
        <dbReference type="Proteomes" id="UP000655287"/>
    </source>
</evidence>
<name>A0A919R7C8_9ACTN</name>
<dbReference type="SMART" id="SM00822">
    <property type="entry name" value="PKS_KR"/>
    <property type="match status" value="1"/>
</dbReference>
<dbReference type="InterPro" id="IPR057326">
    <property type="entry name" value="KR_dom"/>
</dbReference>
<sequence length="270" mass="28650">MRQHRRALVTGASGGLGAAFARELAARGTALVLVARDEAALAGLGAELAGRHGVEVDVLPADLADPLDLARVERRLAGEDAPVDLLVNNAGVIGQVGPFGARDADVEEANLRLNVLAVLRLTRAAVGAMARRRHGGVINVSSAMGYLQIPGGATYAAAKAFVTSLSQTVHSEVRPLGVHVLALCPGSTRTNLHRAAGRRGRTLGRVREPEFVVREALAALAAGRPVHVPGREYQAKVLLARYAPRRLVSRLLYHGWDVQTSRRLAESFET</sequence>
<dbReference type="EMBL" id="BOOU01000085">
    <property type="protein sequence ID" value="GII80964.1"/>
    <property type="molecule type" value="Genomic_DNA"/>
</dbReference>
<dbReference type="GO" id="GO:0016020">
    <property type="term" value="C:membrane"/>
    <property type="evidence" value="ECO:0007669"/>
    <property type="project" value="TreeGrafter"/>
</dbReference>
<dbReference type="SUPFAM" id="SSF51735">
    <property type="entry name" value="NAD(P)-binding Rossmann-fold domains"/>
    <property type="match status" value="1"/>
</dbReference>
<dbReference type="GO" id="GO:0016491">
    <property type="term" value="F:oxidoreductase activity"/>
    <property type="evidence" value="ECO:0007669"/>
    <property type="project" value="UniProtKB-KW"/>
</dbReference>
<dbReference type="PROSITE" id="PS00061">
    <property type="entry name" value="ADH_SHORT"/>
    <property type="match status" value="1"/>
</dbReference>
<feature type="domain" description="Ketoreductase" evidence="4">
    <location>
        <begin position="5"/>
        <end position="186"/>
    </location>
</feature>
<dbReference type="RefSeq" id="WP_203992491.1">
    <property type="nucleotide sequence ID" value="NZ_BOOU01000085.1"/>
</dbReference>
<comment type="caution">
    <text evidence="5">The sequence shown here is derived from an EMBL/GenBank/DDBJ whole genome shotgun (WGS) entry which is preliminary data.</text>
</comment>
<dbReference type="Pfam" id="PF00106">
    <property type="entry name" value="adh_short"/>
    <property type="match status" value="1"/>
</dbReference>
<dbReference type="Gene3D" id="3.40.50.720">
    <property type="entry name" value="NAD(P)-binding Rossmann-like Domain"/>
    <property type="match status" value="1"/>
</dbReference>
<gene>
    <name evidence="5" type="ORF">Sru01_59460</name>
</gene>
<dbReference type="PANTHER" id="PTHR44196">
    <property type="entry name" value="DEHYDROGENASE/REDUCTASE SDR FAMILY MEMBER 7B"/>
    <property type="match status" value="1"/>
</dbReference>
<dbReference type="PIRSF" id="PIRSF000126">
    <property type="entry name" value="11-beta-HSD1"/>
    <property type="match status" value="1"/>
</dbReference>
<evidence type="ECO:0000256" key="2">
    <source>
        <dbReference type="ARBA" id="ARBA00023002"/>
    </source>
</evidence>
<dbReference type="InterPro" id="IPR020904">
    <property type="entry name" value="Sc_DH/Rdtase_CS"/>
</dbReference>
<dbReference type="AlphaFoldDB" id="A0A919R7C8"/>
<keyword evidence="6" id="KW-1185">Reference proteome</keyword>
<protein>
    <submittedName>
        <fullName evidence="5">Short-chain dehydrogenase</fullName>
    </submittedName>
</protein>
<reference evidence="5" key="1">
    <citation type="submission" date="2021-01" db="EMBL/GenBank/DDBJ databases">
        <title>Whole genome shotgun sequence of Sphaerisporangium rufum NBRC 109079.</title>
        <authorList>
            <person name="Komaki H."/>
            <person name="Tamura T."/>
        </authorList>
    </citation>
    <scope>NUCLEOTIDE SEQUENCE</scope>
    <source>
        <strain evidence="5">NBRC 109079</strain>
    </source>
</reference>
<dbReference type="InterPro" id="IPR036291">
    <property type="entry name" value="NAD(P)-bd_dom_sf"/>
</dbReference>
<keyword evidence="2" id="KW-0560">Oxidoreductase</keyword>
<evidence type="ECO:0000256" key="3">
    <source>
        <dbReference type="RuleBase" id="RU000363"/>
    </source>
</evidence>
<dbReference type="PRINTS" id="PR00080">
    <property type="entry name" value="SDRFAMILY"/>
</dbReference>
<proteinExistence type="inferred from homology"/>
<organism evidence="5 6">
    <name type="scientific">Sphaerisporangium rufum</name>
    <dbReference type="NCBI Taxonomy" id="1381558"/>
    <lineage>
        <taxon>Bacteria</taxon>
        <taxon>Bacillati</taxon>
        <taxon>Actinomycetota</taxon>
        <taxon>Actinomycetes</taxon>
        <taxon>Streptosporangiales</taxon>
        <taxon>Streptosporangiaceae</taxon>
        <taxon>Sphaerisporangium</taxon>
    </lineage>
</organism>
<dbReference type="Proteomes" id="UP000655287">
    <property type="component" value="Unassembled WGS sequence"/>
</dbReference>
<comment type="similarity">
    <text evidence="1 3">Belongs to the short-chain dehydrogenases/reductases (SDR) family.</text>
</comment>